<sequence length="386" mass="43918">MPRAEHPAVTARVRLQSIDALRGLIMVIMLFDHVREAWFLYMPVNDPLDVTQVAPSLFFSRSFSNICAPNFVFLTGLGAWLYSQHHTKAETSSYLLTRGLFLLAIELCYMSVIWMNAWPMTFYLQVIWAIGISMIALAALIHLPRWAIVSLGLLIVCGHNLLDPIRFEPGDPLFVPWALLHQRDTIDLPLGFHAKTSYPVLAWIGVIALGWSIGPWFGKGADALLRQKRLLLVGLGMIAAFIVLRSINVYGDTPWTPGNNGLQTFMAFVALTKYPPSLMFLLLFVGMGLLLLWFFEKVNGASWLGIISVFGAAPMFFYLMHITVLQIMYHIAYALFGPNHGAYYGFDNISSVWLFYFLMIPVFYVPTVWFSKYKQAHREKAWLKYF</sequence>
<feature type="transmembrane region" description="Helical" evidence="1">
    <location>
        <begin position="95"/>
        <end position="116"/>
    </location>
</feature>
<feature type="transmembrane region" description="Helical" evidence="1">
    <location>
        <begin position="200"/>
        <end position="218"/>
    </location>
</feature>
<evidence type="ECO:0000256" key="1">
    <source>
        <dbReference type="SAM" id="Phobius"/>
    </source>
</evidence>
<feature type="transmembrane region" description="Helical" evidence="1">
    <location>
        <begin position="307"/>
        <end position="332"/>
    </location>
</feature>
<feature type="transmembrane region" description="Helical" evidence="1">
    <location>
        <begin position="122"/>
        <end position="141"/>
    </location>
</feature>
<feature type="transmembrane region" description="Helical" evidence="1">
    <location>
        <begin position="278"/>
        <end position="295"/>
    </location>
</feature>
<feature type="transmembrane region" description="Helical" evidence="1">
    <location>
        <begin position="230"/>
        <end position="250"/>
    </location>
</feature>
<evidence type="ECO:0000313" key="3">
    <source>
        <dbReference type="EMBL" id="MCJ2180940.1"/>
    </source>
</evidence>
<feature type="domain" description="Heparan-alpha-glucosaminide N-acetyltransferase catalytic" evidence="2">
    <location>
        <begin position="14"/>
        <end position="221"/>
    </location>
</feature>
<evidence type="ECO:0000313" key="4">
    <source>
        <dbReference type="Proteomes" id="UP001162880"/>
    </source>
</evidence>
<keyword evidence="1" id="KW-0472">Membrane</keyword>
<dbReference type="Pfam" id="PF07786">
    <property type="entry name" value="HGSNAT_cat"/>
    <property type="match status" value="1"/>
</dbReference>
<feature type="transmembrane region" description="Helical" evidence="1">
    <location>
        <begin position="21"/>
        <end position="42"/>
    </location>
</feature>
<keyword evidence="4" id="KW-1185">Reference proteome</keyword>
<name>A0ABT0B798_9SPHN</name>
<dbReference type="RefSeq" id="WP_243996388.1">
    <property type="nucleotide sequence ID" value="NZ_JALHLE010000047.1"/>
</dbReference>
<keyword evidence="1" id="KW-0812">Transmembrane</keyword>
<dbReference type="PANTHER" id="PTHR40407">
    <property type="entry name" value="MEMBRANE PROTEIN-LIKE PROTEIN"/>
    <property type="match status" value="1"/>
</dbReference>
<dbReference type="InterPro" id="IPR012429">
    <property type="entry name" value="HGSNAT_cat"/>
</dbReference>
<organism evidence="3 4">
    <name type="scientific">Novosphingobium album</name>
    <name type="common">ex Hu et al. 2023</name>
    <dbReference type="NCBI Taxonomy" id="2930093"/>
    <lineage>
        <taxon>Bacteria</taxon>
        <taxon>Pseudomonadati</taxon>
        <taxon>Pseudomonadota</taxon>
        <taxon>Alphaproteobacteria</taxon>
        <taxon>Sphingomonadales</taxon>
        <taxon>Sphingomonadaceae</taxon>
        <taxon>Novosphingobium</taxon>
    </lineage>
</organism>
<evidence type="ECO:0000259" key="2">
    <source>
        <dbReference type="Pfam" id="PF07786"/>
    </source>
</evidence>
<dbReference type="Proteomes" id="UP001162880">
    <property type="component" value="Unassembled WGS sequence"/>
</dbReference>
<feature type="transmembrane region" description="Helical" evidence="1">
    <location>
        <begin position="62"/>
        <end position="83"/>
    </location>
</feature>
<proteinExistence type="predicted"/>
<feature type="transmembrane region" description="Helical" evidence="1">
    <location>
        <begin position="352"/>
        <end position="370"/>
    </location>
</feature>
<reference evidence="3" key="1">
    <citation type="submission" date="2022-03" db="EMBL/GenBank/DDBJ databases">
        <title>Identification of a novel bacterium isolated from mangrove sediments.</title>
        <authorList>
            <person name="Pan X."/>
        </authorList>
    </citation>
    <scope>NUCLEOTIDE SEQUENCE</scope>
    <source>
        <strain evidence="3">B2580</strain>
    </source>
</reference>
<protein>
    <submittedName>
        <fullName evidence="3">Heparan-alpha-glucosaminide N-acetyltransferase domain-containing protein</fullName>
    </submittedName>
</protein>
<keyword evidence="1" id="KW-1133">Transmembrane helix</keyword>
<dbReference type="PANTHER" id="PTHR40407:SF1">
    <property type="entry name" value="HEPARAN-ALPHA-GLUCOSAMINIDE N-ACETYLTRANSFERASE CATALYTIC DOMAIN-CONTAINING PROTEIN"/>
    <property type="match status" value="1"/>
</dbReference>
<gene>
    <name evidence="3" type="ORF">MTR64_20405</name>
</gene>
<feature type="transmembrane region" description="Helical" evidence="1">
    <location>
        <begin position="146"/>
        <end position="162"/>
    </location>
</feature>
<dbReference type="EMBL" id="JALHLE010000047">
    <property type="protein sequence ID" value="MCJ2180940.1"/>
    <property type="molecule type" value="Genomic_DNA"/>
</dbReference>
<accession>A0ABT0B798</accession>
<comment type="caution">
    <text evidence="3">The sequence shown here is derived from an EMBL/GenBank/DDBJ whole genome shotgun (WGS) entry which is preliminary data.</text>
</comment>